<dbReference type="InterPro" id="IPR005467">
    <property type="entry name" value="His_kinase_dom"/>
</dbReference>
<sequence>MDVRDSPTCASPTPAAAANASASPLRTVLTGLRGGLHATFYFLLAFGAVASLLDGSLTPLAGLITVLLAGVYASGMWWRPAWLWLATVTFLWLGLMVHAQDFMWLAFPIAFLYLHLLRRWSGILAVLGLWAAAAFIPRWRFPNDWELAMAIGPFIGLCFAVAVYYAYRGLLAEAAHHRQVAEQLRETQDELARSEHNAGRLEERERLSREIHDTVAQGLSSIVLLARAAKANSHDPARLSEQMATIEEQASTNLEEARRFVQDLASAPAHTVNDRIDSVIAAARARQRAVDVPLEITLHRDGSLPTSSSRLSEDTANTIVRVVQEGLNNVMRHADATKAVVTLTALGGKGSPAELSIDVIDNGRGMTGAIGYGLTGLHRRVELSGGTLTIESTVGEGTALTALIPLAPPPAQTKPMTKSSTNPTEHRHG</sequence>
<dbReference type="PANTHER" id="PTHR24421:SF10">
    <property type="entry name" value="NITRATE_NITRITE SENSOR PROTEIN NARQ"/>
    <property type="match status" value="1"/>
</dbReference>
<dbReference type="AlphaFoldDB" id="A0A7G7CS19"/>
<feature type="coiled-coil region" evidence="9">
    <location>
        <begin position="177"/>
        <end position="204"/>
    </location>
</feature>
<feature type="transmembrane region" description="Helical" evidence="11">
    <location>
        <begin position="34"/>
        <end position="53"/>
    </location>
</feature>
<keyword evidence="14" id="KW-1185">Reference proteome</keyword>
<evidence type="ECO:0000256" key="6">
    <source>
        <dbReference type="ARBA" id="ARBA00022777"/>
    </source>
</evidence>
<dbReference type="EC" id="2.7.13.3" evidence="2"/>
<dbReference type="InterPro" id="IPR011712">
    <property type="entry name" value="Sig_transdc_His_kin_sub3_dim/P"/>
</dbReference>
<dbReference type="Gene3D" id="3.30.565.10">
    <property type="entry name" value="Histidine kinase-like ATPase, C-terminal domain"/>
    <property type="match status" value="1"/>
</dbReference>
<dbReference type="EMBL" id="CP059404">
    <property type="protein sequence ID" value="QNE90385.1"/>
    <property type="molecule type" value="Genomic_DNA"/>
</dbReference>
<gene>
    <name evidence="13" type="ORF">H0194_05330</name>
</gene>
<dbReference type="GO" id="GO:0016020">
    <property type="term" value="C:membrane"/>
    <property type="evidence" value="ECO:0007669"/>
    <property type="project" value="InterPro"/>
</dbReference>
<evidence type="ECO:0000256" key="11">
    <source>
        <dbReference type="SAM" id="Phobius"/>
    </source>
</evidence>
<evidence type="ECO:0000256" key="9">
    <source>
        <dbReference type="SAM" id="Coils"/>
    </source>
</evidence>
<accession>A0A7G7CS19</accession>
<evidence type="ECO:0000259" key="12">
    <source>
        <dbReference type="PROSITE" id="PS50109"/>
    </source>
</evidence>
<dbReference type="InterPro" id="IPR003594">
    <property type="entry name" value="HATPase_dom"/>
</dbReference>
<keyword evidence="4" id="KW-0808">Transferase</keyword>
<proteinExistence type="predicted"/>
<dbReference type="InterPro" id="IPR036890">
    <property type="entry name" value="HATPase_C_sf"/>
</dbReference>
<keyword evidence="11" id="KW-0472">Membrane</keyword>
<keyword evidence="11" id="KW-1133">Transmembrane helix</keyword>
<dbReference type="CDD" id="cd16917">
    <property type="entry name" value="HATPase_UhpB-NarQ-NarX-like"/>
    <property type="match status" value="1"/>
</dbReference>
<dbReference type="SMART" id="SM00387">
    <property type="entry name" value="HATPase_c"/>
    <property type="match status" value="1"/>
</dbReference>
<dbReference type="GO" id="GO:0000155">
    <property type="term" value="F:phosphorelay sensor kinase activity"/>
    <property type="evidence" value="ECO:0007669"/>
    <property type="project" value="InterPro"/>
</dbReference>
<protein>
    <recommendedName>
        <fullName evidence="2">histidine kinase</fullName>
        <ecNumber evidence="2">2.7.13.3</ecNumber>
    </recommendedName>
</protein>
<feature type="transmembrane region" description="Helical" evidence="11">
    <location>
        <begin position="147"/>
        <end position="167"/>
    </location>
</feature>
<keyword evidence="9" id="KW-0175">Coiled coil</keyword>
<keyword evidence="3" id="KW-0597">Phosphoprotein</keyword>
<dbReference type="Gene3D" id="1.20.5.1930">
    <property type="match status" value="1"/>
</dbReference>
<evidence type="ECO:0000256" key="3">
    <source>
        <dbReference type="ARBA" id="ARBA00022553"/>
    </source>
</evidence>
<evidence type="ECO:0000256" key="10">
    <source>
        <dbReference type="SAM" id="MobiDB-lite"/>
    </source>
</evidence>
<dbReference type="Pfam" id="PF07730">
    <property type="entry name" value="HisKA_3"/>
    <property type="match status" value="1"/>
</dbReference>
<dbReference type="InterPro" id="IPR017205">
    <property type="entry name" value="Sig_transdc_His_kinase_ChrS"/>
</dbReference>
<dbReference type="Pfam" id="PF02518">
    <property type="entry name" value="HATPase_c"/>
    <property type="match status" value="1"/>
</dbReference>
<keyword evidence="7" id="KW-0067">ATP-binding</keyword>
<feature type="transmembrane region" description="Helical" evidence="11">
    <location>
        <begin position="90"/>
        <end position="114"/>
    </location>
</feature>
<dbReference type="PANTHER" id="PTHR24421">
    <property type="entry name" value="NITRATE/NITRITE SENSOR PROTEIN NARX-RELATED"/>
    <property type="match status" value="1"/>
</dbReference>
<comment type="catalytic activity">
    <reaction evidence="1">
        <text>ATP + protein L-histidine = ADP + protein N-phospho-L-histidine.</text>
        <dbReference type="EC" id="2.7.13.3"/>
    </reaction>
</comment>
<keyword evidence="11" id="KW-0812">Transmembrane</keyword>
<keyword evidence="6 13" id="KW-0418">Kinase</keyword>
<dbReference type="SUPFAM" id="SSF55874">
    <property type="entry name" value="ATPase domain of HSP90 chaperone/DNA topoisomerase II/histidine kinase"/>
    <property type="match status" value="1"/>
</dbReference>
<feature type="compositionally biased region" description="Polar residues" evidence="10">
    <location>
        <begin position="414"/>
        <end position="423"/>
    </location>
</feature>
<feature type="transmembrane region" description="Helical" evidence="11">
    <location>
        <begin position="60"/>
        <end position="78"/>
    </location>
</feature>
<feature type="region of interest" description="Disordered" evidence="10">
    <location>
        <begin position="406"/>
        <end position="429"/>
    </location>
</feature>
<evidence type="ECO:0000313" key="14">
    <source>
        <dbReference type="Proteomes" id="UP000515743"/>
    </source>
</evidence>
<evidence type="ECO:0000256" key="2">
    <source>
        <dbReference type="ARBA" id="ARBA00012438"/>
    </source>
</evidence>
<dbReference type="GO" id="GO:0005524">
    <property type="term" value="F:ATP binding"/>
    <property type="evidence" value="ECO:0007669"/>
    <property type="project" value="UniProtKB-KW"/>
</dbReference>
<dbReference type="GO" id="GO:0046983">
    <property type="term" value="F:protein dimerization activity"/>
    <property type="evidence" value="ECO:0007669"/>
    <property type="project" value="InterPro"/>
</dbReference>
<dbReference type="KEGG" id="cik:H0194_05330"/>
<reference evidence="13 14" key="1">
    <citation type="submission" date="2020-07" db="EMBL/GenBank/DDBJ databases">
        <title>Complete genome and description of Corynebacterium incognita strain Marseille-Q3630 sp. nov.</title>
        <authorList>
            <person name="Boxberger M."/>
        </authorList>
    </citation>
    <scope>NUCLEOTIDE SEQUENCE [LARGE SCALE GENOMIC DNA]</scope>
    <source>
        <strain evidence="13 14">Marseille-Q3630</strain>
    </source>
</reference>
<organism evidence="13 14">
    <name type="scientific">Corynebacterium incognita</name>
    <dbReference type="NCBI Taxonomy" id="2754725"/>
    <lineage>
        <taxon>Bacteria</taxon>
        <taxon>Bacillati</taxon>
        <taxon>Actinomycetota</taxon>
        <taxon>Actinomycetes</taxon>
        <taxon>Mycobacteriales</taxon>
        <taxon>Corynebacteriaceae</taxon>
        <taxon>Corynebacterium</taxon>
    </lineage>
</organism>
<dbReference type="Proteomes" id="UP000515743">
    <property type="component" value="Chromosome"/>
</dbReference>
<keyword evidence="5" id="KW-0547">Nucleotide-binding</keyword>
<dbReference type="PIRSF" id="PIRSF037434">
    <property type="entry name" value="STHK_ChrS"/>
    <property type="match status" value="1"/>
</dbReference>
<feature type="domain" description="Histidine kinase" evidence="12">
    <location>
        <begin position="210"/>
        <end position="408"/>
    </location>
</feature>
<name>A0A7G7CS19_9CORY</name>
<dbReference type="RefSeq" id="WP_185176758.1">
    <property type="nucleotide sequence ID" value="NZ_CP059404.1"/>
</dbReference>
<evidence type="ECO:0000256" key="1">
    <source>
        <dbReference type="ARBA" id="ARBA00000085"/>
    </source>
</evidence>
<feature type="transmembrane region" description="Helical" evidence="11">
    <location>
        <begin position="121"/>
        <end position="141"/>
    </location>
</feature>
<evidence type="ECO:0000313" key="13">
    <source>
        <dbReference type="EMBL" id="QNE90385.1"/>
    </source>
</evidence>
<evidence type="ECO:0000256" key="7">
    <source>
        <dbReference type="ARBA" id="ARBA00022840"/>
    </source>
</evidence>
<dbReference type="PROSITE" id="PS50109">
    <property type="entry name" value="HIS_KIN"/>
    <property type="match status" value="1"/>
</dbReference>
<keyword evidence="8" id="KW-0902">Two-component regulatory system</keyword>
<evidence type="ECO:0000256" key="5">
    <source>
        <dbReference type="ARBA" id="ARBA00022741"/>
    </source>
</evidence>
<evidence type="ECO:0000256" key="4">
    <source>
        <dbReference type="ARBA" id="ARBA00022679"/>
    </source>
</evidence>
<evidence type="ECO:0000256" key="8">
    <source>
        <dbReference type="ARBA" id="ARBA00023012"/>
    </source>
</evidence>
<dbReference type="InterPro" id="IPR050482">
    <property type="entry name" value="Sensor_HK_TwoCompSys"/>
</dbReference>